<dbReference type="InterPro" id="IPR036291">
    <property type="entry name" value="NAD(P)-bd_dom_sf"/>
</dbReference>
<dbReference type="Gene3D" id="3.40.50.720">
    <property type="entry name" value="NAD(P)-binding Rossmann-like Domain"/>
    <property type="match status" value="1"/>
</dbReference>
<evidence type="ECO:0000259" key="5">
    <source>
        <dbReference type="Pfam" id="PF14833"/>
    </source>
</evidence>
<dbReference type="Pfam" id="PF03446">
    <property type="entry name" value="NAD_binding_2"/>
    <property type="match status" value="1"/>
</dbReference>
<dbReference type="PANTHER" id="PTHR43060">
    <property type="entry name" value="3-HYDROXYISOBUTYRATE DEHYDROGENASE-LIKE 1, MITOCHONDRIAL-RELATED"/>
    <property type="match status" value="1"/>
</dbReference>
<evidence type="ECO:0000259" key="4">
    <source>
        <dbReference type="Pfam" id="PF03446"/>
    </source>
</evidence>
<dbReference type="GO" id="GO:0016491">
    <property type="term" value="F:oxidoreductase activity"/>
    <property type="evidence" value="ECO:0007669"/>
    <property type="project" value="UniProtKB-KW"/>
</dbReference>
<dbReference type="PROSITE" id="PS00895">
    <property type="entry name" value="3_HYDROXYISOBUT_DH"/>
    <property type="match status" value="1"/>
</dbReference>
<dbReference type="Pfam" id="PF14833">
    <property type="entry name" value="NAD_binding_11"/>
    <property type="match status" value="1"/>
</dbReference>
<dbReference type="Gene3D" id="1.10.1040.10">
    <property type="entry name" value="N-(1-d-carboxylethyl)-l-norvaline Dehydrogenase, domain 2"/>
    <property type="match status" value="1"/>
</dbReference>
<reference evidence="6 7" key="1">
    <citation type="submission" date="2024-01" db="EMBL/GenBank/DDBJ databases">
        <title>Novel species of the genus Luteimonas isolated from rivers.</title>
        <authorList>
            <person name="Lu H."/>
        </authorList>
    </citation>
    <scope>NUCLEOTIDE SEQUENCE [LARGE SCALE GENOMIC DNA]</scope>
    <source>
        <strain evidence="6 7">FXH3W</strain>
    </source>
</reference>
<dbReference type="Proteomes" id="UP001356170">
    <property type="component" value="Unassembled WGS sequence"/>
</dbReference>
<evidence type="ECO:0000313" key="6">
    <source>
        <dbReference type="EMBL" id="MEF2155069.1"/>
    </source>
</evidence>
<dbReference type="InterPro" id="IPR013328">
    <property type="entry name" value="6PGD_dom2"/>
</dbReference>
<dbReference type="InterPro" id="IPR006115">
    <property type="entry name" value="6PGDH_NADP-bd"/>
</dbReference>
<evidence type="ECO:0000313" key="7">
    <source>
        <dbReference type="Proteomes" id="UP001356170"/>
    </source>
</evidence>
<keyword evidence="3" id="KW-0520">NAD</keyword>
<dbReference type="RefSeq" id="WP_331703207.1">
    <property type="nucleotide sequence ID" value="NZ_JAZHBO010000001.1"/>
</dbReference>
<proteinExistence type="inferred from homology"/>
<keyword evidence="7" id="KW-1185">Reference proteome</keyword>
<dbReference type="EC" id="1.1.-.-" evidence="6"/>
<dbReference type="InterPro" id="IPR008927">
    <property type="entry name" value="6-PGluconate_DH-like_C_sf"/>
</dbReference>
<keyword evidence="2 6" id="KW-0560">Oxidoreductase</keyword>
<evidence type="ECO:0000256" key="1">
    <source>
        <dbReference type="ARBA" id="ARBA00009080"/>
    </source>
</evidence>
<dbReference type="PIRSF" id="PIRSF000103">
    <property type="entry name" value="HIBADH"/>
    <property type="match status" value="1"/>
</dbReference>
<dbReference type="SUPFAM" id="SSF51735">
    <property type="entry name" value="NAD(P)-binding Rossmann-fold domains"/>
    <property type="match status" value="1"/>
</dbReference>
<comment type="caution">
    <text evidence="6">The sequence shown here is derived from an EMBL/GenBank/DDBJ whole genome shotgun (WGS) entry which is preliminary data.</text>
</comment>
<dbReference type="EMBL" id="JAZHBO010000001">
    <property type="protein sequence ID" value="MEF2155069.1"/>
    <property type="molecule type" value="Genomic_DNA"/>
</dbReference>
<organism evidence="6 7">
    <name type="scientific">Aquilutibacter rugosus</name>
    <dbReference type="NCBI Taxonomy" id="3115820"/>
    <lineage>
        <taxon>Bacteria</taxon>
        <taxon>Pseudomonadati</taxon>
        <taxon>Pseudomonadota</taxon>
        <taxon>Gammaproteobacteria</taxon>
        <taxon>Lysobacterales</taxon>
        <taxon>Lysobacteraceae</taxon>
        <taxon>Aquilutibacter</taxon>
    </lineage>
</organism>
<feature type="domain" description="3-hydroxyisobutyrate dehydrogenase-like NAD-binding" evidence="5">
    <location>
        <begin position="162"/>
        <end position="281"/>
    </location>
</feature>
<evidence type="ECO:0000256" key="3">
    <source>
        <dbReference type="ARBA" id="ARBA00023027"/>
    </source>
</evidence>
<sequence>MRVGLIGLGAMGGPMAQHLAAAGLLSIVGNRSLQKVTDFVATHERIHGASGPQDFSNCDVVILNVSLDADVLQNVHALAEVLQPGSMVMDHSTVSVQTARDAAACLAGKGIAFVDAPVSGGVEGSRNGKLSVMVGAEADALERVMPLLNTYAARVTHMGEVGSGQATKAVNQIMVAGINEAVCEALALAEALQLDPAKLIPTLMSGAASNWFLDKRGVTMLNSQFTPGFKNAHMLKDLRIVQGMADSLGLNLPALRQAESDYAELAESRALPDADTSSLISLKRKNGDGGN</sequence>
<dbReference type="InterPro" id="IPR029154">
    <property type="entry name" value="HIBADH-like_NADP-bd"/>
</dbReference>
<comment type="similarity">
    <text evidence="1">Belongs to the HIBADH-related family.</text>
</comment>
<name>A0ABU7UWX6_9GAMM</name>
<feature type="domain" description="6-phosphogluconate dehydrogenase NADP-binding" evidence="4">
    <location>
        <begin position="2"/>
        <end position="159"/>
    </location>
</feature>
<protein>
    <submittedName>
        <fullName evidence="6">NAD(P)-dependent oxidoreductase</fullName>
        <ecNumber evidence="6">1.1.-.-</ecNumber>
    </submittedName>
</protein>
<evidence type="ECO:0000256" key="2">
    <source>
        <dbReference type="ARBA" id="ARBA00023002"/>
    </source>
</evidence>
<gene>
    <name evidence="6" type="ORF">V3390_02325</name>
</gene>
<dbReference type="InterPro" id="IPR002204">
    <property type="entry name" value="3-OH-isobutyrate_DH-rel_CS"/>
</dbReference>
<dbReference type="PANTHER" id="PTHR43060:SF15">
    <property type="entry name" value="3-HYDROXYISOBUTYRATE DEHYDROGENASE-LIKE 1, MITOCHONDRIAL-RELATED"/>
    <property type="match status" value="1"/>
</dbReference>
<accession>A0ABU7UWX6</accession>
<dbReference type="InterPro" id="IPR015815">
    <property type="entry name" value="HIBADH-related"/>
</dbReference>
<dbReference type="SUPFAM" id="SSF48179">
    <property type="entry name" value="6-phosphogluconate dehydrogenase C-terminal domain-like"/>
    <property type="match status" value="1"/>
</dbReference>